<accession>D8P2C4</accession>
<sequence>MVPTPHFAMKTPMRRFALGYGQNRETADRLFRQPNPKFGKLALNFLHCTVAVSFAPKHVRHQSIMQFPISKNIDNLLLAFGQSDRRHIQSQQSWTSMLKLIAA</sequence>
<dbReference type="EMBL" id="FP885907">
    <property type="protein sequence ID" value="CBJ53060.1"/>
    <property type="molecule type" value="Genomic_DNA"/>
</dbReference>
<evidence type="ECO:0000313" key="1">
    <source>
        <dbReference type="EMBL" id="CBJ53060.1"/>
    </source>
</evidence>
<reference evidence="1" key="2">
    <citation type="submission" date="2010-02" db="EMBL/GenBank/DDBJ databases">
        <authorList>
            <person name="Genoscope - CEA"/>
        </authorList>
    </citation>
    <scope>NUCLEOTIDE SEQUENCE</scope>
    <source>
        <strain evidence="1">CFBP2957</strain>
        <plasmid evidence="1">RCFBPv3_mp</plasmid>
    </source>
</reference>
<keyword evidence="1" id="KW-0614">Plasmid</keyword>
<geneLocation type="plasmid" evidence="1">
    <name>RCFBPv3_mp</name>
</geneLocation>
<organism evidence="1">
    <name type="scientific">Ralstonia solanacearum CFBP2957</name>
    <dbReference type="NCBI Taxonomy" id="859656"/>
    <lineage>
        <taxon>Bacteria</taxon>
        <taxon>Pseudomonadati</taxon>
        <taxon>Pseudomonadota</taxon>
        <taxon>Betaproteobacteria</taxon>
        <taxon>Burkholderiales</taxon>
        <taxon>Burkholderiaceae</taxon>
        <taxon>Ralstonia</taxon>
        <taxon>Ralstonia solanacearum species complex</taxon>
    </lineage>
</organism>
<protein>
    <submittedName>
        <fullName evidence="1">Uncharacterized protein</fullName>
    </submittedName>
</protein>
<proteinExistence type="predicted"/>
<reference evidence="1" key="1">
    <citation type="journal article" date="2010" name="BMC Genomics">
        <title>Genomes of three tomato pathogens within the Ralstonia solanacearum species complex reveal significant evolutionary divergence.</title>
        <authorList>
            <person name="Remenant B."/>
            <person name="Coupat-Goutaland B."/>
            <person name="Guidot A."/>
            <person name="Cellier G."/>
            <person name="Wicker E."/>
            <person name="Allen C."/>
            <person name="Fegan M."/>
            <person name="Pruvost O."/>
            <person name="Elbaz M."/>
            <person name="Calteau A."/>
            <person name="Salvignol G."/>
            <person name="Mornico D."/>
            <person name="Mangenot S."/>
            <person name="Barbe V."/>
            <person name="Medigue C."/>
            <person name="Prior P."/>
        </authorList>
    </citation>
    <scope>NUCLEOTIDE SEQUENCE [LARGE SCALE GENOMIC DNA]</scope>
    <source>
        <strain evidence="1">CFBP2957</strain>
        <plasmid evidence="1">RCFBPv3_mp</plasmid>
    </source>
</reference>
<name>D8P2C4_RALSL</name>
<gene>
    <name evidence="1" type="ORF">RCFBP_mp10270</name>
</gene>
<dbReference type="AlphaFoldDB" id="D8P2C4"/>